<sequence>MITRRLYYKRSLINPAQLFIISFLVMILCGTFLLMLPESTHNGISFIDAFFMSTSSVCVTGLGVVDVSAYFTHFGQTVIMLLIQAGGLGILTFASYFAYFFKGGATYENQLALSDISSSGKIGEVFTTLRRILIITFLIEFIGACFIYINLDKTFIPGFGDRVYFAVFHAISSFCNAGFSTMPKGMMDGELIFNYPLQLTMVLIFVFGGLGFPIMINILRYVKYFIKRYVLWFVSGENNYRAWVMTLSSKINLITTLVLIVVGTSAFFIMEYSNSLAAHNGSGKIVTALFSATTPRSAGLNTIDFSSLHMSTIILIILLMWIGASPASTGGGIKTSTFAIATLNFISLAKGKSKIELFRREVADISVRRAFATMTLSFVAIGTGICFLSHFENDASLLEIAFECVSAYCTVGLTLGITPELSDPGKIVLIALMFTGRVTMLSILIAFFKKVRPMSYQYPTDEIMIN</sequence>
<dbReference type="GO" id="GO:0005886">
    <property type="term" value="C:plasma membrane"/>
    <property type="evidence" value="ECO:0007669"/>
    <property type="project" value="UniProtKB-SubCell"/>
</dbReference>
<keyword evidence="10" id="KW-1185">Reference proteome</keyword>
<accession>A0A8J6PJP0</accession>
<keyword evidence="3" id="KW-1003">Cell membrane</keyword>
<dbReference type="Pfam" id="PF02386">
    <property type="entry name" value="TrkH"/>
    <property type="match status" value="1"/>
</dbReference>
<feature type="transmembrane region" description="Helical" evidence="8">
    <location>
        <begin position="78"/>
        <end position="101"/>
    </location>
</feature>
<evidence type="ECO:0000313" key="9">
    <source>
        <dbReference type="EMBL" id="MBC9812981.1"/>
    </source>
</evidence>
<gene>
    <name evidence="9" type="ORF">H9Y05_10930</name>
</gene>
<proteinExistence type="predicted"/>
<dbReference type="Proteomes" id="UP000652681">
    <property type="component" value="Unassembled WGS sequence"/>
</dbReference>
<keyword evidence="6" id="KW-0406">Ion transport</keyword>
<evidence type="ECO:0000256" key="5">
    <source>
        <dbReference type="ARBA" id="ARBA00022989"/>
    </source>
</evidence>
<dbReference type="PANTHER" id="PTHR32024:SF1">
    <property type="entry name" value="KTR SYSTEM POTASSIUM UPTAKE PROTEIN B"/>
    <property type="match status" value="1"/>
</dbReference>
<keyword evidence="5 8" id="KW-1133">Transmembrane helix</keyword>
<evidence type="ECO:0000256" key="4">
    <source>
        <dbReference type="ARBA" id="ARBA00022692"/>
    </source>
</evidence>
<evidence type="ECO:0000256" key="6">
    <source>
        <dbReference type="ARBA" id="ARBA00023065"/>
    </source>
</evidence>
<comment type="subcellular location">
    <subcellularLocation>
        <location evidence="1">Cell membrane</location>
        <topology evidence="1">Multi-pass membrane protein</topology>
    </subcellularLocation>
</comment>
<dbReference type="AlphaFoldDB" id="A0A8J6PJP0"/>
<keyword evidence="4 8" id="KW-0812">Transmembrane</keyword>
<evidence type="ECO:0000313" key="10">
    <source>
        <dbReference type="Proteomes" id="UP000652681"/>
    </source>
</evidence>
<feature type="transmembrane region" description="Helical" evidence="8">
    <location>
        <begin position="132"/>
        <end position="151"/>
    </location>
</feature>
<evidence type="ECO:0000256" key="8">
    <source>
        <dbReference type="SAM" id="Phobius"/>
    </source>
</evidence>
<dbReference type="EMBL" id="JACVEL010000007">
    <property type="protein sequence ID" value="MBC9812981.1"/>
    <property type="molecule type" value="Genomic_DNA"/>
</dbReference>
<dbReference type="GO" id="GO:0030001">
    <property type="term" value="P:metal ion transport"/>
    <property type="evidence" value="ECO:0007669"/>
    <property type="project" value="UniProtKB-ARBA"/>
</dbReference>
<comment type="caution">
    <text evidence="9">The sequence shown here is derived from an EMBL/GenBank/DDBJ whole genome shotgun (WGS) entry which is preliminary data.</text>
</comment>
<feature type="transmembrane region" description="Helical" evidence="8">
    <location>
        <begin position="370"/>
        <end position="391"/>
    </location>
</feature>
<feature type="transmembrane region" description="Helical" evidence="8">
    <location>
        <begin position="199"/>
        <end position="219"/>
    </location>
</feature>
<feature type="transmembrane region" description="Helical" evidence="8">
    <location>
        <begin position="251"/>
        <end position="270"/>
    </location>
</feature>
<evidence type="ECO:0000256" key="7">
    <source>
        <dbReference type="ARBA" id="ARBA00023136"/>
    </source>
</evidence>
<evidence type="ECO:0000256" key="1">
    <source>
        <dbReference type="ARBA" id="ARBA00004651"/>
    </source>
</evidence>
<feature type="transmembrane region" description="Helical" evidence="8">
    <location>
        <begin position="427"/>
        <end position="448"/>
    </location>
</feature>
<reference evidence="9" key="1">
    <citation type="submission" date="2020-09" db="EMBL/GenBank/DDBJ databases">
        <title>Taishania pollutisoli gen. nov., sp. nov., Isolated from Tetrabromobisphenol A-Contaminated Soil.</title>
        <authorList>
            <person name="Chen Q."/>
        </authorList>
    </citation>
    <scope>NUCLEOTIDE SEQUENCE</scope>
    <source>
        <strain evidence="9">CZZ-1</strain>
    </source>
</reference>
<feature type="transmembrane region" description="Helical" evidence="8">
    <location>
        <begin position="305"/>
        <end position="324"/>
    </location>
</feature>
<protein>
    <submittedName>
        <fullName evidence="9">ATPase</fullName>
    </submittedName>
</protein>
<feature type="transmembrane region" description="Helical" evidence="8">
    <location>
        <begin position="163"/>
        <end position="179"/>
    </location>
</feature>
<feature type="transmembrane region" description="Helical" evidence="8">
    <location>
        <begin position="49"/>
        <end position="71"/>
    </location>
</feature>
<dbReference type="PANTHER" id="PTHR32024">
    <property type="entry name" value="TRK SYSTEM POTASSIUM UPTAKE PROTEIN TRKG-RELATED"/>
    <property type="match status" value="1"/>
</dbReference>
<evidence type="ECO:0000256" key="3">
    <source>
        <dbReference type="ARBA" id="ARBA00022475"/>
    </source>
</evidence>
<dbReference type="GO" id="GO:0008324">
    <property type="term" value="F:monoatomic cation transmembrane transporter activity"/>
    <property type="evidence" value="ECO:0007669"/>
    <property type="project" value="InterPro"/>
</dbReference>
<evidence type="ECO:0000256" key="2">
    <source>
        <dbReference type="ARBA" id="ARBA00022448"/>
    </source>
</evidence>
<name>A0A8J6PJP0_9FLAO</name>
<feature type="transmembrane region" description="Helical" evidence="8">
    <location>
        <begin position="12"/>
        <end position="37"/>
    </location>
</feature>
<dbReference type="InterPro" id="IPR003445">
    <property type="entry name" value="Cat_transpt"/>
</dbReference>
<keyword evidence="2" id="KW-0813">Transport</keyword>
<keyword evidence="7 8" id="KW-0472">Membrane</keyword>
<organism evidence="9 10">
    <name type="scientific">Taishania pollutisoli</name>
    <dbReference type="NCBI Taxonomy" id="2766479"/>
    <lineage>
        <taxon>Bacteria</taxon>
        <taxon>Pseudomonadati</taxon>
        <taxon>Bacteroidota</taxon>
        <taxon>Flavobacteriia</taxon>
        <taxon>Flavobacteriales</taxon>
        <taxon>Crocinitomicaceae</taxon>
        <taxon>Taishania</taxon>
    </lineage>
</organism>